<evidence type="ECO:0000313" key="2">
    <source>
        <dbReference type="Proteomes" id="UP000272503"/>
    </source>
</evidence>
<organism evidence="1 2">
    <name type="scientific">Mycetocola tolaasinivorans</name>
    <dbReference type="NCBI Taxonomy" id="76635"/>
    <lineage>
        <taxon>Bacteria</taxon>
        <taxon>Bacillati</taxon>
        <taxon>Actinomycetota</taxon>
        <taxon>Actinomycetes</taxon>
        <taxon>Micrococcales</taxon>
        <taxon>Microbacteriaceae</taxon>
        <taxon>Mycetocola</taxon>
    </lineage>
</organism>
<gene>
    <name evidence="1" type="ORF">D9V32_08270</name>
</gene>
<dbReference type="OrthoDB" id="5112178at2"/>
<sequence>MVTRREAAQRLDIPLEMAVRHGLPPQLTEAAVVELDTTPPPWLAQSRANRTGKRPVWSNLVCAVCGFTERARPKKWWPEFTYVVCDDHEIEEWPAAAPGAIRAEVFGVGGRFVGLVDDVA</sequence>
<comment type="caution">
    <text evidence="1">The sequence shown here is derived from an EMBL/GenBank/DDBJ whole genome shotgun (WGS) entry which is preliminary data.</text>
</comment>
<name>A0A3L7A8F4_9MICO</name>
<dbReference type="AlphaFoldDB" id="A0A3L7A8F4"/>
<proteinExistence type="predicted"/>
<accession>A0A3L7A8F4</accession>
<protein>
    <submittedName>
        <fullName evidence="1">Uncharacterized protein</fullName>
    </submittedName>
</protein>
<dbReference type="Proteomes" id="UP000272503">
    <property type="component" value="Unassembled WGS sequence"/>
</dbReference>
<reference evidence="1 2" key="1">
    <citation type="submission" date="2018-10" db="EMBL/GenBank/DDBJ databases">
        <authorList>
            <person name="Li J."/>
        </authorList>
    </citation>
    <scope>NUCLEOTIDE SEQUENCE [LARGE SCALE GENOMIC DNA]</scope>
    <source>
        <strain evidence="1 2">IF 016277</strain>
    </source>
</reference>
<keyword evidence="2" id="KW-1185">Reference proteome</keyword>
<dbReference type="EMBL" id="RCUX01000005">
    <property type="protein sequence ID" value="RLP76138.1"/>
    <property type="molecule type" value="Genomic_DNA"/>
</dbReference>
<evidence type="ECO:0000313" key="1">
    <source>
        <dbReference type="EMBL" id="RLP76138.1"/>
    </source>
</evidence>
<dbReference type="RefSeq" id="WP_121648421.1">
    <property type="nucleotide sequence ID" value="NZ_RCUX01000005.1"/>
</dbReference>